<proteinExistence type="predicted"/>
<name>A0A6C0I9X9_9ZZZZ</name>
<dbReference type="EMBL" id="MN740140">
    <property type="protein sequence ID" value="QHT89410.1"/>
    <property type="molecule type" value="Genomic_DNA"/>
</dbReference>
<reference evidence="1" key="1">
    <citation type="journal article" date="2020" name="Nature">
        <title>Giant virus diversity and host interactions through global metagenomics.</title>
        <authorList>
            <person name="Schulz F."/>
            <person name="Roux S."/>
            <person name="Paez-Espino D."/>
            <person name="Jungbluth S."/>
            <person name="Walsh D.A."/>
            <person name="Denef V.J."/>
            <person name="McMahon K.D."/>
            <person name="Konstantinidis K.T."/>
            <person name="Eloe-Fadrosh E.A."/>
            <person name="Kyrpides N.C."/>
            <person name="Woyke T."/>
        </authorList>
    </citation>
    <scope>NUCLEOTIDE SEQUENCE</scope>
    <source>
        <strain evidence="1">GVMAG-M-3300023184-60</strain>
    </source>
</reference>
<organism evidence="1">
    <name type="scientific">viral metagenome</name>
    <dbReference type="NCBI Taxonomy" id="1070528"/>
    <lineage>
        <taxon>unclassified sequences</taxon>
        <taxon>metagenomes</taxon>
        <taxon>organismal metagenomes</taxon>
    </lineage>
</organism>
<accession>A0A6C0I9X9</accession>
<sequence>MIDVLYNKLAATNDASLVEWKDVNESIFNKHAQYSQHSQHSHYNTANAANAVNTANTAIVVNVNIEEPPPVVLINPDKEVKLQQVSLQTPKSKKKDKDTTIKPLDIIISETSSFNNSTAYVKDAIVALISKEEFAKIFGATKCAEMMSGVVNNRWNKSTALFISFLLDKEICYNDKVILYNKEKNKGKITIAKNV</sequence>
<evidence type="ECO:0000313" key="1">
    <source>
        <dbReference type="EMBL" id="QHT89410.1"/>
    </source>
</evidence>
<dbReference type="AlphaFoldDB" id="A0A6C0I9X9"/>
<protein>
    <submittedName>
        <fullName evidence="1">Uncharacterized protein</fullName>
    </submittedName>
</protein>